<organism evidence="1 2">
    <name type="scientific">Durusdinium trenchii</name>
    <dbReference type="NCBI Taxonomy" id="1381693"/>
    <lineage>
        <taxon>Eukaryota</taxon>
        <taxon>Sar</taxon>
        <taxon>Alveolata</taxon>
        <taxon>Dinophyceae</taxon>
        <taxon>Suessiales</taxon>
        <taxon>Symbiodiniaceae</taxon>
        <taxon>Durusdinium</taxon>
    </lineage>
</organism>
<evidence type="ECO:0000313" key="1">
    <source>
        <dbReference type="EMBL" id="CAK9094257.1"/>
    </source>
</evidence>
<protein>
    <submittedName>
        <fullName evidence="1">Uncharacterized protein</fullName>
    </submittedName>
</protein>
<sequence length="118" mass="12880">MLQCCVVDTQTDELELQPADLTEVGEGALPGKDGDLTFDVTLEVQLGGFYGADLIAVGKVCVVNGINDRGLIFEWNQDAPAEQKASRTAELTDGGRFSRRLGEVGAHVWLTRPWFEKL</sequence>
<dbReference type="Proteomes" id="UP001642484">
    <property type="component" value="Unassembled WGS sequence"/>
</dbReference>
<reference evidence="1 2" key="1">
    <citation type="submission" date="2024-02" db="EMBL/GenBank/DDBJ databases">
        <authorList>
            <person name="Chen Y."/>
            <person name="Shah S."/>
            <person name="Dougan E. K."/>
            <person name="Thang M."/>
            <person name="Chan C."/>
        </authorList>
    </citation>
    <scope>NUCLEOTIDE SEQUENCE [LARGE SCALE GENOMIC DNA]</scope>
</reference>
<evidence type="ECO:0000313" key="2">
    <source>
        <dbReference type="Proteomes" id="UP001642484"/>
    </source>
</evidence>
<comment type="caution">
    <text evidence="1">The sequence shown here is derived from an EMBL/GenBank/DDBJ whole genome shotgun (WGS) entry which is preliminary data.</text>
</comment>
<keyword evidence="2" id="KW-1185">Reference proteome</keyword>
<proteinExistence type="predicted"/>
<accession>A0ABP0R122</accession>
<gene>
    <name evidence="1" type="ORF">CCMP2556_LOCUS44968</name>
</gene>
<name>A0ABP0R122_9DINO</name>
<dbReference type="EMBL" id="CAXAMN010025317">
    <property type="protein sequence ID" value="CAK9094257.1"/>
    <property type="molecule type" value="Genomic_DNA"/>
</dbReference>